<sequence>MITGSGMQMSGNYKSNAACEPIIGDETVTYTNLHLPNCAMSWEQLPNDIKYVLKINAEKTAGQNAQGQTRAYNHLYYVSCDYDNQNRSSSSFVPIKNRDDNDSAPHFFTFSLQAFLFP</sequence>
<organism evidence="1 2">
    <name type="scientific">Desmophyllum pertusum</name>
    <dbReference type="NCBI Taxonomy" id="174260"/>
    <lineage>
        <taxon>Eukaryota</taxon>
        <taxon>Metazoa</taxon>
        <taxon>Cnidaria</taxon>
        <taxon>Anthozoa</taxon>
        <taxon>Hexacorallia</taxon>
        <taxon>Scleractinia</taxon>
        <taxon>Caryophylliina</taxon>
        <taxon>Caryophylliidae</taxon>
        <taxon>Desmophyllum</taxon>
    </lineage>
</organism>
<comment type="caution">
    <text evidence="1">The sequence shown here is derived from an EMBL/GenBank/DDBJ whole genome shotgun (WGS) entry which is preliminary data.</text>
</comment>
<name>A0A9W9YV69_9CNID</name>
<protein>
    <submittedName>
        <fullName evidence="1">Uncharacterized protein</fullName>
    </submittedName>
</protein>
<gene>
    <name evidence="1" type="ORF">OS493_039731</name>
</gene>
<dbReference type="AlphaFoldDB" id="A0A9W9YV69"/>
<evidence type="ECO:0000313" key="2">
    <source>
        <dbReference type="Proteomes" id="UP001163046"/>
    </source>
</evidence>
<dbReference type="EMBL" id="MU827059">
    <property type="protein sequence ID" value="KAJ7369334.1"/>
    <property type="molecule type" value="Genomic_DNA"/>
</dbReference>
<reference evidence="1" key="1">
    <citation type="submission" date="2023-01" db="EMBL/GenBank/DDBJ databases">
        <title>Genome assembly of the deep-sea coral Lophelia pertusa.</title>
        <authorList>
            <person name="Herrera S."/>
            <person name="Cordes E."/>
        </authorList>
    </citation>
    <scope>NUCLEOTIDE SEQUENCE</scope>
    <source>
        <strain evidence="1">USNM1676648</strain>
        <tissue evidence="1">Polyp</tissue>
    </source>
</reference>
<dbReference type="Proteomes" id="UP001163046">
    <property type="component" value="Unassembled WGS sequence"/>
</dbReference>
<evidence type="ECO:0000313" key="1">
    <source>
        <dbReference type="EMBL" id="KAJ7369334.1"/>
    </source>
</evidence>
<keyword evidence="2" id="KW-1185">Reference proteome</keyword>
<proteinExistence type="predicted"/>
<accession>A0A9W9YV69</accession>